<name>A0A1D8N479_YARLL</name>
<dbReference type="EMBL" id="KZ859137">
    <property type="protein sequence ID" value="RDW22901.1"/>
    <property type="molecule type" value="Genomic_DNA"/>
</dbReference>
<evidence type="ECO:0000256" key="1">
    <source>
        <dbReference type="SAM" id="MobiDB-lite"/>
    </source>
</evidence>
<dbReference type="VEuPathDB" id="FungiDB:YALI0_A08866g"/>
<dbReference type="EMBL" id="CP017553">
    <property type="protein sequence ID" value="AOW00419.1"/>
    <property type="molecule type" value="Genomic_DNA"/>
</dbReference>
<evidence type="ECO:0000313" key="2">
    <source>
        <dbReference type="EMBL" id="AOW00419.1"/>
    </source>
</evidence>
<dbReference type="VEuPathDB" id="FungiDB:YALI1_A08623g"/>
<dbReference type="Proteomes" id="UP000182444">
    <property type="component" value="Chromosome 1A"/>
</dbReference>
<proteinExistence type="predicted"/>
<evidence type="ECO:0000313" key="4">
    <source>
        <dbReference type="Proteomes" id="UP000182444"/>
    </source>
</evidence>
<evidence type="ECO:0008006" key="6">
    <source>
        <dbReference type="Google" id="ProtNLM"/>
    </source>
</evidence>
<sequence length="82" mass="8810">MVTTNAHRLWVVQPDVPSPQPSTPSGQPASKTHGPSHHAAHNGKLIGVVSLTDILNIANSSVEMIHPLNTVEQTILTLLRYS</sequence>
<reference evidence="3 5" key="2">
    <citation type="submission" date="2018-07" db="EMBL/GenBank/DDBJ databases">
        <title>Draft Genome Assemblies for Five Robust Yarrowia lipolytica Strains Exhibiting High Lipid Production and Pentose Sugar Utilization and Sugar Alcohol Secretion from Undetoxified Lignocellulosic Biomass Hydrolysates.</title>
        <authorList>
            <consortium name="DOE Joint Genome Institute"/>
            <person name="Walker C."/>
            <person name="Ryu S."/>
            <person name="Na H."/>
            <person name="Zane M."/>
            <person name="LaButti K."/>
            <person name="Lipzen A."/>
            <person name="Haridas S."/>
            <person name="Barry K."/>
            <person name="Grigoriev I.V."/>
            <person name="Quarterman J."/>
            <person name="Slininger P."/>
            <person name="Dien B."/>
            <person name="Trinh C.T."/>
        </authorList>
    </citation>
    <scope>NUCLEOTIDE SEQUENCE [LARGE SCALE GENOMIC DNA]</scope>
    <source>
        <strain evidence="3 5">YB392</strain>
    </source>
</reference>
<feature type="region of interest" description="Disordered" evidence="1">
    <location>
        <begin position="1"/>
        <end position="41"/>
    </location>
</feature>
<reference evidence="2 4" key="1">
    <citation type="journal article" date="2016" name="PLoS ONE">
        <title>Sequence Assembly of Yarrowia lipolytica Strain W29/CLIB89 Shows Transposable Element Diversity.</title>
        <authorList>
            <person name="Magnan C."/>
            <person name="Yu J."/>
            <person name="Chang I."/>
            <person name="Jahn E."/>
            <person name="Kanomata Y."/>
            <person name="Wu J."/>
            <person name="Zeller M."/>
            <person name="Oakes M."/>
            <person name="Baldi P."/>
            <person name="Sandmeyer S."/>
        </authorList>
    </citation>
    <scope>NUCLEOTIDE SEQUENCE [LARGE SCALE GENOMIC DNA]</scope>
    <source>
        <strain evidence="2">CLIB89</strain>
        <strain evidence="4">CLIB89(W29)</strain>
    </source>
</reference>
<dbReference type="GeneID" id="2906110"/>
<gene>
    <name evidence="3" type="ORF">B0I71DRAFT_161578</name>
    <name evidence="2" type="ORF">YALI1_A08623g</name>
</gene>
<protein>
    <recommendedName>
        <fullName evidence="6">CBS domain-containing protein</fullName>
    </recommendedName>
</protein>
<evidence type="ECO:0000313" key="5">
    <source>
        <dbReference type="Proteomes" id="UP000256601"/>
    </source>
</evidence>
<organism evidence="2 4">
    <name type="scientific">Yarrowia lipolytica</name>
    <name type="common">Candida lipolytica</name>
    <dbReference type="NCBI Taxonomy" id="4952"/>
    <lineage>
        <taxon>Eukaryota</taxon>
        <taxon>Fungi</taxon>
        <taxon>Dikarya</taxon>
        <taxon>Ascomycota</taxon>
        <taxon>Saccharomycotina</taxon>
        <taxon>Dipodascomycetes</taxon>
        <taxon>Dipodascales</taxon>
        <taxon>Dipodascales incertae sedis</taxon>
        <taxon>Yarrowia</taxon>
    </lineage>
</organism>
<accession>A0A1D8N479</accession>
<evidence type="ECO:0000313" key="3">
    <source>
        <dbReference type="EMBL" id="RDW22901.1"/>
    </source>
</evidence>
<dbReference type="AlphaFoldDB" id="A0A1D8N479"/>
<dbReference type="Proteomes" id="UP000256601">
    <property type="component" value="Unassembled WGS sequence"/>
</dbReference>
<dbReference type="KEGG" id="yli:2906110"/>